<reference evidence="12" key="1">
    <citation type="submission" date="2016-11" db="EMBL/GenBank/DDBJ databases">
        <authorList>
            <person name="Varghese N."/>
            <person name="Submissions S."/>
        </authorList>
    </citation>
    <scope>NUCLEOTIDE SEQUENCE [LARGE SCALE GENOMIC DNA]</scope>
    <source>
        <strain evidence="12">DSM 15285</strain>
    </source>
</reference>
<dbReference type="SUPFAM" id="SSF48150">
    <property type="entry name" value="DNA-glycosylase"/>
    <property type="match status" value="1"/>
</dbReference>
<protein>
    <recommendedName>
        <fullName evidence="2">DNA-(apurinic or apyrimidinic site) lyase</fullName>
        <ecNumber evidence="2">4.2.99.18</ecNumber>
    </recommendedName>
</protein>
<evidence type="ECO:0000256" key="6">
    <source>
        <dbReference type="ARBA" id="ARBA00023239"/>
    </source>
</evidence>
<dbReference type="Proteomes" id="UP000242520">
    <property type="component" value="Unassembled WGS sequence"/>
</dbReference>
<dbReference type="AlphaFoldDB" id="A0A1M5SL60"/>
<proteinExistence type="inferred from homology"/>
<evidence type="ECO:0000256" key="4">
    <source>
        <dbReference type="ARBA" id="ARBA00022801"/>
    </source>
</evidence>
<dbReference type="Pfam" id="PF07934">
    <property type="entry name" value="OGG_N"/>
    <property type="match status" value="1"/>
</dbReference>
<dbReference type="EMBL" id="FQXH01000021">
    <property type="protein sequence ID" value="SHH38998.1"/>
    <property type="molecule type" value="Genomic_DNA"/>
</dbReference>
<keyword evidence="3" id="KW-0227">DNA damage</keyword>
<evidence type="ECO:0000313" key="12">
    <source>
        <dbReference type="Proteomes" id="UP000242520"/>
    </source>
</evidence>
<dbReference type="InterPro" id="IPR003265">
    <property type="entry name" value="HhH-GPD_domain"/>
</dbReference>
<dbReference type="GO" id="GO:0008534">
    <property type="term" value="F:oxidized purine nucleobase lesion DNA N-glycosylase activity"/>
    <property type="evidence" value="ECO:0007669"/>
    <property type="project" value="InterPro"/>
</dbReference>
<evidence type="ECO:0000256" key="1">
    <source>
        <dbReference type="ARBA" id="ARBA00010679"/>
    </source>
</evidence>
<dbReference type="GO" id="GO:0006284">
    <property type="term" value="P:base-excision repair"/>
    <property type="evidence" value="ECO:0007669"/>
    <property type="project" value="InterPro"/>
</dbReference>
<comment type="catalytic activity">
    <reaction evidence="9">
        <text>2'-deoxyribonucleotide-(2'-deoxyribose 5'-phosphate)-2'-deoxyribonucleotide-DNA = a 3'-end 2'-deoxyribonucleotide-(2,3-dehydro-2,3-deoxyribose 5'-phosphate)-DNA + a 5'-end 5'-phospho-2'-deoxyribonucleoside-DNA + H(+)</text>
        <dbReference type="Rhea" id="RHEA:66592"/>
        <dbReference type="Rhea" id="RHEA-COMP:13180"/>
        <dbReference type="Rhea" id="RHEA-COMP:16897"/>
        <dbReference type="Rhea" id="RHEA-COMP:17067"/>
        <dbReference type="ChEBI" id="CHEBI:15378"/>
        <dbReference type="ChEBI" id="CHEBI:136412"/>
        <dbReference type="ChEBI" id="CHEBI:157695"/>
        <dbReference type="ChEBI" id="CHEBI:167181"/>
        <dbReference type="EC" id="4.2.99.18"/>
    </reaction>
</comment>
<dbReference type="InterPro" id="IPR052054">
    <property type="entry name" value="Oxidative_DNA_repair_enzyme"/>
</dbReference>
<dbReference type="PANTHER" id="PTHR10242:SF2">
    <property type="entry name" value="N-GLYCOSYLASE_DNA LYASE"/>
    <property type="match status" value="1"/>
</dbReference>
<evidence type="ECO:0000259" key="10">
    <source>
        <dbReference type="SMART" id="SM00478"/>
    </source>
</evidence>
<dbReference type="SMART" id="SM00478">
    <property type="entry name" value="ENDO3c"/>
    <property type="match status" value="1"/>
</dbReference>
<keyword evidence="7" id="KW-0511">Multifunctional enzyme</keyword>
<dbReference type="InterPro" id="IPR012904">
    <property type="entry name" value="OGG_N"/>
</dbReference>
<keyword evidence="4" id="KW-0378">Hydrolase</keyword>
<dbReference type="RefSeq" id="WP_072725691.1">
    <property type="nucleotide sequence ID" value="NZ_FQXH01000021.1"/>
</dbReference>
<keyword evidence="12" id="KW-1185">Reference proteome</keyword>
<keyword evidence="5" id="KW-0234">DNA repair</keyword>
<dbReference type="GO" id="GO:0006289">
    <property type="term" value="P:nucleotide-excision repair"/>
    <property type="evidence" value="ECO:0007669"/>
    <property type="project" value="InterPro"/>
</dbReference>
<feature type="domain" description="HhH-GPD" evidence="10">
    <location>
        <begin position="122"/>
        <end position="285"/>
    </location>
</feature>
<dbReference type="GO" id="GO:0003684">
    <property type="term" value="F:damaged DNA binding"/>
    <property type="evidence" value="ECO:0007669"/>
    <property type="project" value="InterPro"/>
</dbReference>
<sequence length="292" mass="34799">MKIYEEKNRVVVENMKDFEPKHIFECGQCFRWNLEDDNSYTGVVFGKILNIKKEDDIIYFNNTNLNEFHNIWYKYFDLERDYTNIKNKLKKIDNYLEKAVEFGGGIRILNQDEWEILISFIISANNRIPMIKKAIENLSKNYGEYIGEFRDKKYYSFPSPKKMNSLSEDEIRKCGTGFRAKYIKDASFIVYRQNCDIYKYKNLDTDMCRKELLQFCGVGPKVADCVMLFSMQKYDTFPVDVWVKRVMEEFYLEESLSLNKIRNYGISKFGKLSGFAQQYLFYYARELGIGKK</sequence>
<gene>
    <name evidence="11" type="ORF">SAMN02744040_01799</name>
</gene>
<dbReference type="GO" id="GO:0140078">
    <property type="term" value="F:class I DNA-(apurinic or apyrimidinic site) endonuclease activity"/>
    <property type="evidence" value="ECO:0007669"/>
    <property type="project" value="UniProtKB-EC"/>
</dbReference>
<keyword evidence="6 11" id="KW-0456">Lyase</keyword>
<dbReference type="CDD" id="cd00056">
    <property type="entry name" value="ENDO3c"/>
    <property type="match status" value="1"/>
</dbReference>
<dbReference type="STRING" id="1123350.SAMN02744040_01799"/>
<evidence type="ECO:0000256" key="3">
    <source>
        <dbReference type="ARBA" id="ARBA00022763"/>
    </source>
</evidence>
<name>A0A1M5SL60_9FIRM</name>
<keyword evidence="8" id="KW-0326">Glycosidase</keyword>
<dbReference type="InterPro" id="IPR011257">
    <property type="entry name" value="DNA_glycosylase"/>
</dbReference>
<evidence type="ECO:0000256" key="8">
    <source>
        <dbReference type="ARBA" id="ARBA00023295"/>
    </source>
</evidence>
<evidence type="ECO:0000256" key="2">
    <source>
        <dbReference type="ARBA" id="ARBA00012720"/>
    </source>
</evidence>
<evidence type="ECO:0000256" key="5">
    <source>
        <dbReference type="ARBA" id="ARBA00023204"/>
    </source>
</evidence>
<dbReference type="SUPFAM" id="SSF55945">
    <property type="entry name" value="TATA-box binding protein-like"/>
    <property type="match status" value="1"/>
</dbReference>
<organism evidence="11 12">
    <name type="scientific">Tepidibacter thalassicus DSM 15285</name>
    <dbReference type="NCBI Taxonomy" id="1123350"/>
    <lineage>
        <taxon>Bacteria</taxon>
        <taxon>Bacillati</taxon>
        <taxon>Bacillota</taxon>
        <taxon>Clostridia</taxon>
        <taxon>Peptostreptococcales</taxon>
        <taxon>Peptostreptococcaceae</taxon>
        <taxon>Tepidibacter</taxon>
    </lineage>
</organism>
<dbReference type="Gene3D" id="3.30.310.260">
    <property type="match status" value="1"/>
</dbReference>
<dbReference type="InterPro" id="IPR023170">
    <property type="entry name" value="HhH_base_excis_C"/>
</dbReference>
<evidence type="ECO:0000313" key="11">
    <source>
        <dbReference type="EMBL" id="SHH38998.1"/>
    </source>
</evidence>
<dbReference type="PANTHER" id="PTHR10242">
    <property type="entry name" value="8-OXOGUANINE DNA GLYCOSYLASE"/>
    <property type="match status" value="1"/>
</dbReference>
<comment type="similarity">
    <text evidence="1">Belongs to the type-1 OGG1 family.</text>
</comment>
<dbReference type="Gene3D" id="1.10.1670.10">
    <property type="entry name" value="Helix-hairpin-Helix base-excision DNA repair enzymes (C-terminal)"/>
    <property type="match status" value="1"/>
</dbReference>
<dbReference type="OrthoDB" id="9798522at2"/>
<dbReference type="Gene3D" id="1.10.340.30">
    <property type="entry name" value="Hypothetical protein, domain 2"/>
    <property type="match status" value="1"/>
</dbReference>
<dbReference type="EC" id="4.2.99.18" evidence="2"/>
<evidence type="ECO:0000256" key="9">
    <source>
        <dbReference type="ARBA" id="ARBA00044632"/>
    </source>
</evidence>
<evidence type="ECO:0000256" key="7">
    <source>
        <dbReference type="ARBA" id="ARBA00023268"/>
    </source>
</evidence>
<accession>A0A1M5SL60</accession>
<dbReference type="Pfam" id="PF00730">
    <property type="entry name" value="HhH-GPD"/>
    <property type="match status" value="1"/>
</dbReference>